<dbReference type="AlphaFoldDB" id="A0A0E3LSV3"/>
<keyword evidence="5 7" id="KW-0689">Ribosomal protein</keyword>
<sequence>MATAKTIDLTGRTVGEIELPAVFDADYRPDLIKKAVLAAQANRLQPYGPSLYAGMKTSATGWGSGRGVSHVPRLKNSSRAARVPHAKGGRRAHPPKPEADRSEKVNTKERRYAIRSAIAATIDPTLVNLRGHIFEAELPIVAVNDLENLERTKQVIEFLEAAGLYEDVLRAKYGRHIRAGRGKLRGRKYKHKKSVLIVAGEYSPILKAARNLSGVDVVTVDSLNAELLAPGTHAGRLTVWTESAIGKLEGAFQ</sequence>
<feature type="compositionally biased region" description="Basic residues" evidence="8">
    <location>
        <begin position="82"/>
        <end position="94"/>
    </location>
</feature>
<evidence type="ECO:0000256" key="3">
    <source>
        <dbReference type="ARBA" id="ARBA00022730"/>
    </source>
</evidence>
<dbReference type="InterPro" id="IPR002136">
    <property type="entry name" value="Ribosomal_uL4"/>
</dbReference>
<evidence type="ECO:0000256" key="2">
    <source>
        <dbReference type="ARBA" id="ARBA00011838"/>
    </source>
</evidence>
<dbReference type="FunFam" id="3.40.1370.10:FF:000011">
    <property type="entry name" value="50S ribosomal protein L4"/>
    <property type="match status" value="1"/>
</dbReference>
<keyword evidence="3 7" id="KW-0699">rRNA-binding</keyword>
<comment type="subunit">
    <text evidence="2 7">Part of the 50S ribosomal subunit.</text>
</comment>
<dbReference type="PANTHER" id="PTHR19431">
    <property type="entry name" value="60S RIBOSOMAL PROTEIN L4"/>
    <property type="match status" value="1"/>
</dbReference>
<keyword evidence="6 7" id="KW-0687">Ribonucleoprotein</keyword>
<dbReference type="HOGENOM" id="CLU_026535_0_0_2"/>
<dbReference type="GeneID" id="24865711"/>
<comment type="similarity">
    <text evidence="1 7">Belongs to the universal ribosomal protein uL4 family.</text>
</comment>
<name>A0A0E3LSV3_METMZ</name>
<evidence type="ECO:0000256" key="8">
    <source>
        <dbReference type="SAM" id="MobiDB-lite"/>
    </source>
</evidence>
<organism evidence="9 10">
    <name type="scientific">Methanosarcina mazei SarPi</name>
    <dbReference type="NCBI Taxonomy" id="1434115"/>
    <lineage>
        <taxon>Archaea</taxon>
        <taxon>Methanobacteriati</taxon>
        <taxon>Methanobacteriota</taxon>
        <taxon>Stenosarchaea group</taxon>
        <taxon>Methanomicrobia</taxon>
        <taxon>Methanosarcinales</taxon>
        <taxon>Methanosarcinaceae</taxon>
        <taxon>Methanosarcina</taxon>
    </lineage>
</organism>
<feature type="region of interest" description="Disordered" evidence="8">
    <location>
        <begin position="62"/>
        <end position="107"/>
    </location>
</feature>
<evidence type="ECO:0000256" key="1">
    <source>
        <dbReference type="ARBA" id="ARBA00010528"/>
    </source>
</evidence>
<accession>A0A0E3LSV3</accession>
<evidence type="ECO:0000313" key="9">
    <source>
        <dbReference type="EMBL" id="AKB62421.1"/>
    </source>
</evidence>
<dbReference type="GO" id="GO:0005840">
    <property type="term" value="C:ribosome"/>
    <property type="evidence" value="ECO:0007669"/>
    <property type="project" value="UniProtKB-KW"/>
</dbReference>
<evidence type="ECO:0000256" key="4">
    <source>
        <dbReference type="ARBA" id="ARBA00022884"/>
    </source>
</evidence>
<evidence type="ECO:0000256" key="6">
    <source>
        <dbReference type="ARBA" id="ARBA00023274"/>
    </source>
</evidence>
<dbReference type="InterPro" id="IPR013000">
    <property type="entry name" value="Ribosomal_uL4_euk/arc_CS"/>
</dbReference>
<evidence type="ECO:0000256" key="5">
    <source>
        <dbReference type="ARBA" id="ARBA00022980"/>
    </source>
</evidence>
<evidence type="ECO:0000256" key="7">
    <source>
        <dbReference type="HAMAP-Rule" id="MF_01328"/>
    </source>
</evidence>
<dbReference type="NCBIfam" id="TIGR03672">
    <property type="entry name" value="rpl4p_arch"/>
    <property type="match status" value="1"/>
</dbReference>
<proteinExistence type="inferred from homology"/>
<evidence type="ECO:0000313" key="10">
    <source>
        <dbReference type="Proteomes" id="UP000033116"/>
    </source>
</evidence>
<keyword evidence="4 7" id="KW-0694">RNA-binding</keyword>
<dbReference type="PATRIC" id="fig|1434115.4.peg.3112"/>
<dbReference type="InterPro" id="IPR019970">
    <property type="entry name" value="Ribosomall_uL4-arc"/>
</dbReference>
<comment type="function">
    <text evidence="7">Forms part of the polypeptide exit tunnel.</text>
</comment>
<dbReference type="HAMAP" id="MF_01328_A">
    <property type="entry name" value="Ribosomal_uL4_A"/>
    <property type="match status" value="1"/>
</dbReference>
<dbReference type="Proteomes" id="UP000033116">
    <property type="component" value="Chromosome"/>
</dbReference>
<dbReference type="PROSITE" id="PS00939">
    <property type="entry name" value="RIBOSOMAL_L1E"/>
    <property type="match status" value="1"/>
</dbReference>
<dbReference type="GO" id="GO:0006412">
    <property type="term" value="P:translation"/>
    <property type="evidence" value="ECO:0007669"/>
    <property type="project" value="UniProtKB-UniRule"/>
</dbReference>
<dbReference type="InterPro" id="IPR045240">
    <property type="entry name" value="Ribosomal_uL4_euk/arch"/>
</dbReference>
<dbReference type="EMBL" id="CP009511">
    <property type="protein sequence ID" value="AKB62421.1"/>
    <property type="molecule type" value="Genomic_DNA"/>
</dbReference>
<protein>
    <recommendedName>
        <fullName evidence="7">Large ribosomal subunit protein uL4</fullName>
    </recommendedName>
</protein>
<dbReference type="Pfam" id="PF00573">
    <property type="entry name" value="Ribosomal_L4"/>
    <property type="match status" value="1"/>
</dbReference>
<dbReference type="GO" id="GO:1990904">
    <property type="term" value="C:ribonucleoprotein complex"/>
    <property type="evidence" value="ECO:0007669"/>
    <property type="project" value="UniProtKB-KW"/>
</dbReference>
<gene>
    <name evidence="7" type="primary">rpl4</name>
    <name evidence="9" type="ORF">MSMAP_2436</name>
</gene>
<dbReference type="RefSeq" id="WP_048043888.1">
    <property type="nucleotide sequence ID" value="NZ_CP009511.1"/>
</dbReference>
<dbReference type="InterPro" id="IPR023574">
    <property type="entry name" value="Ribosomal_uL4_dom_sf"/>
</dbReference>
<dbReference type="Gene3D" id="3.40.1370.10">
    <property type="match status" value="1"/>
</dbReference>
<feature type="compositionally biased region" description="Basic and acidic residues" evidence="8">
    <location>
        <begin position="95"/>
        <end position="107"/>
    </location>
</feature>
<reference evidence="9 10" key="1">
    <citation type="submission" date="2014-07" db="EMBL/GenBank/DDBJ databases">
        <title>Methanogenic archaea and the global carbon cycle.</title>
        <authorList>
            <person name="Henriksen J.R."/>
            <person name="Luke J."/>
            <person name="Reinhart S."/>
            <person name="Benedict M.N."/>
            <person name="Youngblut N.D."/>
            <person name="Metcalf M.E."/>
            <person name="Whitaker R.J."/>
            <person name="Metcalf W.W."/>
        </authorList>
    </citation>
    <scope>NUCLEOTIDE SEQUENCE [LARGE SCALE GENOMIC DNA]</scope>
    <source>
        <strain evidence="9 10">SarPi</strain>
    </source>
</reference>
<dbReference type="GO" id="GO:0019843">
    <property type="term" value="F:rRNA binding"/>
    <property type="evidence" value="ECO:0007669"/>
    <property type="project" value="UniProtKB-UniRule"/>
</dbReference>
<dbReference type="GO" id="GO:0003735">
    <property type="term" value="F:structural constituent of ribosome"/>
    <property type="evidence" value="ECO:0007669"/>
    <property type="project" value="InterPro"/>
</dbReference>
<comment type="function">
    <text evidence="7">One of the primary rRNA binding proteins, this protein initially binds near the 5'-end of the 23S rRNA. It is important during the early stages of 50S assembly. It makes multiple contacts with different domains of the 23S rRNA in the assembled 50S subunit and ribosome.</text>
</comment>
<dbReference type="SUPFAM" id="SSF52166">
    <property type="entry name" value="Ribosomal protein L4"/>
    <property type="match status" value="1"/>
</dbReference>